<sequence length="96" mass="10075">MNIVQGKPDGTLKTVIPQSLTYTEGHTIQFQIQVRLDGAKSAVAKLSVPAAIAHADASIVLTIEDNRSHGYRPANNAGVISLIVDSLARQAGEVGV</sequence>
<organism evidence="1 2">
    <name type="scientific">Caballeronia udeis</name>
    <dbReference type="NCBI Taxonomy" id="1232866"/>
    <lineage>
        <taxon>Bacteria</taxon>
        <taxon>Pseudomonadati</taxon>
        <taxon>Pseudomonadota</taxon>
        <taxon>Betaproteobacteria</taxon>
        <taxon>Burkholderiales</taxon>
        <taxon>Burkholderiaceae</taxon>
        <taxon>Caballeronia</taxon>
    </lineage>
</organism>
<evidence type="ECO:0000313" key="1">
    <source>
        <dbReference type="EMBL" id="MFK4446457.1"/>
    </source>
</evidence>
<dbReference type="Proteomes" id="UP001620514">
    <property type="component" value="Unassembled WGS sequence"/>
</dbReference>
<evidence type="ECO:0000313" key="2">
    <source>
        <dbReference type="Proteomes" id="UP001620514"/>
    </source>
</evidence>
<protein>
    <submittedName>
        <fullName evidence="1">Uncharacterized protein</fullName>
    </submittedName>
</protein>
<gene>
    <name evidence="1" type="ORF">ABH943_006489</name>
</gene>
<name>A0ABW8MXE4_9BURK</name>
<accession>A0ABW8MXE4</accession>
<dbReference type="RefSeq" id="WP_404611347.1">
    <property type="nucleotide sequence ID" value="NZ_JBIYDN010000026.1"/>
</dbReference>
<dbReference type="EMBL" id="JBIYDN010000026">
    <property type="protein sequence ID" value="MFK4446457.1"/>
    <property type="molecule type" value="Genomic_DNA"/>
</dbReference>
<proteinExistence type="predicted"/>
<comment type="caution">
    <text evidence="1">The sequence shown here is derived from an EMBL/GenBank/DDBJ whole genome shotgun (WGS) entry which is preliminary data.</text>
</comment>
<reference evidence="1 2" key="2">
    <citation type="submission" date="2024-11" db="EMBL/GenBank/DDBJ databases">
        <title>Using genomics to understand microbial adaptation to soil warming.</title>
        <authorList>
            <person name="Deangelis K.M. PhD."/>
        </authorList>
    </citation>
    <scope>NUCLEOTIDE SEQUENCE [LARGE SCALE GENOMIC DNA]</scope>
    <source>
        <strain evidence="1 2">GAS97</strain>
    </source>
</reference>
<reference evidence="1 2" key="1">
    <citation type="submission" date="2024-10" db="EMBL/GenBank/DDBJ databases">
        <authorList>
            <person name="Deangelis K."/>
            <person name="Huntemann M."/>
            <person name="Clum A."/>
            <person name="Wang J."/>
            <person name="Palaniappan K."/>
            <person name="Ritter S."/>
            <person name="Chen I.-M."/>
            <person name="Stamatis D."/>
            <person name="Reddy T."/>
            <person name="O'Malley R."/>
            <person name="Daum C."/>
            <person name="Ng V."/>
            <person name="Ivanova N."/>
            <person name="Kyrpides N."/>
            <person name="Woyke T."/>
        </authorList>
    </citation>
    <scope>NUCLEOTIDE SEQUENCE [LARGE SCALE GENOMIC DNA]</scope>
    <source>
        <strain evidence="1 2">GAS97</strain>
    </source>
</reference>
<keyword evidence="2" id="KW-1185">Reference proteome</keyword>